<sequence length="234" mass="25492">MWNHQTELHNSSRPPEQCCKGQSRAWLHLRRSLRRDPVARLVTRTHTQTPARVPARTPHAPILSNTHVPCSSALPHARLCSAHMPVLPDALASTPRAPAPSRAPLTPVCAYARTRPRTSMLSPAPRHLPAHTPRAPAHPSARARAPEYPSSCPVESLDSPTLLRLFPRIPRLEKQLKTGRGNSMRPDLCQGTSRPSSKERGRNPKGLGLVVNVHPSLHRDPGSNPLGATGAPLA</sequence>
<proteinExistence type="predicted"/>
<dbReference type="EMBL" id="PGOL01000980">
    <property type="protein sequence ID" value="PKI62266.1"/>
    <property type="molecule type" value="Genomic_DNA"/>
</dbReference>
<reference evidence="2 3" key="1">
    <citation type="submission" date="2017-11" db="EMBL/GenBank/DDBJ databases">
        <title>De-novo sequencing of pomegranate (Punica granatum L.) genome.</title>
        <authorList>
            <person name="Akparov Z."/>
            <person name="Amiraslanov A."/>
            <person name="Hajiyeva S."/>
            <person name="Abbasov M."/>
            <person name="Kaur K."/>
            <person name="Hamwieh A."/>
            <person name="Solovyev V."/>
            <person name="Salamov A."/>
            <person name="Braich B."/>
            <person name="Kosarev P."/>
            <person name="Mahmoud A."/>
            <person name="Hajiyev E."/>
            <person name="Babayeva S."/>
            <person name="Izzatullayeva V."/>
            <person name="Mammadov A."/>
            <person name="Mammadov A."/>
            <person name="Sharifova S."/>
            <person name="Ojaghi J."/>
            <person name="Eynullazada K."/>
            <person name="Bayramov B."/>
            <person name="Abdulazimova A."/>
            <person name="Shahmuradov I."/>
        </authorList>
    </citation>
    <scope>NUCLEOTIDE SEQUENCE [LARGE SCALE GENOMIC DNA]</scope>
    <source>
        <strain evidence="3">cv. AG2017</strain>
        <tissue evidence="2">Leaf</tissue>
    </source>
</reference>
<dbReference type="AlphaFoldDB" id="A0A2I0K3I2"/>
<feature type="region of interest" description="Disordered" evidence="1">
    <location>
        <begin position="119"/>
        <end position="155"/>
    </location>
</feature>
<gene>
    <name evidence="2" type="ORF">CRG98_017346</name>
</gene>
<feature type="region of interest" description="Disordered" evidence="1">
    <location>
        <begin position="173"/>
        <end position="234"/>
    </location>
</feature>
<feature type="compositionally biased region" description="Low complexity" evidence="1">
    <location>
        <begin position="123"/>
        <end position="143"/>
    </location>
</feature>
<accession>A0A2I0K3I2</accession>
<protein>
    <submittedName>
        <fullName evidence="2">Uncharacterized protein</fullName>
    </submittedName>
</protein>
<comment type="caution">
    <text evidence="2">The sequence shown here is derived from an EMBL/GenBank/DDBJ whole genome shotgun (WGS) entry which is preliminary data.</text>
</comment>
<keyword evidence="3" id="KW-1185">Reference proteome</keyword>
<name>A0A2I0K3I2_PUNGR</name>
<dbReference type="Proteomes" id="UP000233551">
    <property type="component" value="Unassembled WGS sequence"/>
</dbReference>
<evidence type="ECO:0000313" key="2">
    <source>
        <dbReference type="EMBL" id="PKI62266.1"/>
    </source>
</evidence>
<evidence type="ECO:0000256" key="1">
    <source>
        <dbReference type="SAM" id="MobiDB-lite"/>
    </source>
</evidence>
<evidence type="ECO:0000313" key="3">
    <source>
        <dbReference type="Proteomes" id="UP000233551"/>
    </source>
</evidence>
<organism evidence="2 3">
    <name type="scientific">Punica granatum</name>
    <name type="common">Pomegranate</name>
    <dbReference type="NCBI Taxonomy" id="22663"/>
    <lineage>
        <taxon>Eukaryota</taxon>
        <taxon>Viridiplantae</taxon>
        <taxon>Streptophyta</taxon>
        <taxon>Embryophyta</taxon>
        <taxon>Tracheophyta</taxon>
        <taxon>Spermatophyta</taxon>
        <taxon>Magnoliopsida</taxon>
        <taxon>eudicotyledons</taxon>
        <taxon>Gunneridae</taxon>
        <taxon>Pentapetalae</taxon>
        <taxon>rosids</taxon>
        <taxon>malvids</taxon>
        <taxon>Myrtales</taxon>
        <taxon>Lythraceae</taxon>
        <taxon>Punica</taxon>
    </lineage>
</organism>